<evidence type="ECO:0000256" key="1">
    <source>
        <dbReference type="ARBA" id="ARBA00004167"/>
    </source>
</evidence>
<dbReference type="Pfam" id="PF05359">
    <property type="entry name" value="DUF748"/>
    <property type="match status" value="1"/>
</dbReference>
<dbReference type="InterPro" id="IPR052894">
    <property type="entry name" value="AsmA-related"/>
</dbReference>
<evidence type="ECO:0000256" key="5">
    <source>
        <dbReference type="SAM" id="Phobius"/>
    </source>
</evidence>
<comment type="caution">
    <text evidence="7">The sequence shown here is derived from an EMBL/GenBank/DDBJ whole genome shotgun (WGS) entry which is preliminary data.</text>
</comment>
<name>A0ABW1ED55_9BACT</name>
<evidence type="ECO:0000313" key="7">
    <source>
        <dbReference type="EMBL" id="MFC5862294.1"/>
    </source>
</evidence>
<evidence type="ECO:0000256" key="2">
    <source>
        <dbReference type="ARBA" id="ARBA00022692"/>
    </source>
</evidence>
<dbReference type="PANTHER" id="PTHR30441">
    <property type="entry name" value="DUF748 DOMAIN-CONTAINING PROTEIN"/>
    <property type="match status" value="1"/>
</dbReference>
<dbReference type="PANTHER" id="PTHR30441:SF8">
    <property type="entry name" value="DUF748 DOMAIN-CONTAINING PROTEIN"/>
    <property type="match status" value="1"/>
</dbReference>
<reference evidence="8" key="1">
    <citation type="journal article" date="2019" name="Int. J. Syst. Evol. Microbiol.">
        <title>The Global Catalogue of Microorganisms (GCM) 10K type strain sequencing project: providing services to taxonomists for standard genome sequencing and annotation.</title>
        <authorList>
            <consortium name="The Broad Institute Genomics Platform"/>
            <consortium name="The Broad Institute Genome Sequencing Center for Infectious Disease"/>
            <person name="Wu L."/>
            <person name="Ma J."/>
        </authorList>
    </citation>
    <scope>NUCLEOTIDE SEQUENCE [LARGE SCALE GENOMIC DNA]</scope>
    <source>
        <strain evidence="8">JCM 4087</strain>
    </source>
</reference>
<feature type="domain" description="Translocation and assembly module TamB C-terminal" evidence="6">
    <location>
        <begin position="1012"/>
        <end position="1338"/>
    </location>
</feature>
<comment type="subcellular location">
    <subcellularLocation>
        <location evidence="1">Membrane</location>
        <topology evidence="1">Single-pass membrane protein</topology>
    </subcellularLocation>
</comment>
<keyword evidence="2 5" id="KW-0812">Transmembrane</keyword>
<evidence type="ECO:0000256" key="3">
    <source>
        <dbReference type="ARBA" id="ARBA00022989"/>
    </source>
</evidence>
<evidence type="ECO:0000313" key="8">
    <source>
        <dbReference type="Proteomes" id="UP001596091"/>
    </source>
</evidence>
<keyword evidence="3 5" id="KW-1133">Transmembrane helix</keyword>
<dbReference type="InterPro" id="IPR008023">
    <property type="entry name" value="DUF748"/>
</dbReference>
<accession>A0ABW1ED55</accession>
<dbReference type="EMBL" id="JBHSPH010000002">
    <property type="protein sequence ID" value="MFC5862294.1"/>
    <property type="molecule type" value="Genomic_DNA"/>
</dbReference>
<keyword evidence="4 5" id="KW-0472">Membrane</keyword>
<dbReference type="Pfam" id="PF04357">
    <property type="entry name" value="TamB"/>
    <property type="match status" value="1"/>
</dbReference>
<dbReference type="InterPro" id="IPR007452">
    <property type="entry name" value="TamB_C"/>
</dbReference>
<organism evidence="7 8">
    <name type="scientific">Acidicapsa dinghuensis</name>
    <dbReference type="NCBI Taxonomy" id="2218256"/>
    <lineage>
        <taxon>Bacteria</taxon>
        <taxon>Pseudomonadati</taxon>
        <taxon>Acidobacteriota</taxon>
        <taxon>Terriglobia</taxon>
        <taxon>Terriglobales</taxon>
        <taxon>Acidobacteriaceae</taxon>
        <taxon>Acidicapsa</taxon>
    </lineage>
</organism>
<feature type="transmembrane region" description="Helical" evidence="5">
    <location>
        <begin position="21"/>
        <end position="44"/>
    </location>
</feature>
<evidence type="ECO:0000256" key="4">
    <source>
        <dbReference type="ARBA" id="ARBA00023136"/>
    </source>
</evidence>
<dbReference type="Proteomes" id="UP001596091">
    <property type="component" value="Unassembled WGS sequence"/>
</dbReference>
<protein>
    <submittedName>
        <fullName evidence="7">Translocation/assembly module TamB domain-containing protein</fullName>
    </submittedName>
</protein>
<keyword evidence="8" id="KW-1185">Reference proteome</keyword>
<proteinExistence type="predicted"/>
<dbReference type="RefSeq" id="WP_263338724.1">
    <property type="nucleotide sequence ID" value="NZ_JAGSYH010000004.1"/>
</dbReference>
<sequence>MSDEKPNIHANKKKRSFWLKVAIWAGASILLLILIVGVTLSILLHSERFHNYMLRTAQQKATEALGVPVRLQNFAVNLSHLDLDLYGLTVEGAAPYANPALLQVDHAEAGVRIVSFLQRTWYLNSIRVDRPIVHLYVDKQGRSNLPTFQKSSSSSSNTSVFDLGIRHAILDRGEVYYNDHRSDLSADLHNLAFEASFNSLLQKYSGKLSYQDGHVISGAYRPIPHSLAAEFDATRTAFHLMHAELQSGQSRLTLQASMQNYSQPNVQAHYDLVTIGNQWAQLLKLSSIPSGEVHASGDFQYQQNPSHSLIESIGLNGELDSKALVVKTASLRTQASNLVAHYSLASGNATLNDLHFNILGGYLTSSGSLTNLVGSQHANFSANLRGVSLARLENIAGRPTSVQNVAVSGYVNSKFTAEWVNSVSSLIAHADVTLDGQVQKAHSASAAAANNAASGAQPTVPIDGVVHAVYRNDDKQLAVSNSYVRTPQTNITLNGTISKHSSLSFDVQAQDLAEIESIANLFRTQSSGQPNPSLGLSGVASVHGSIDGIISAPHITGEFTSTNLHIAGSEWRLIHTNFAADPSNVVIQNADLQPALRGRITLSASAGLNKWSFEKTSPVQIDLNAAQLNIADFEKLTGKAIPVTGTLNAAVKLHGSELHPVGNGNLSITHLTAYDQPVDSLKVDFSGTGEEAQASLDIQLAAGTIHGSVSTRPADRTYSAQLAADKVDLSKVQILKARNLEATGQVTLHAKGQGTYNNPAVDANIEIPKLVVQHETISGITLNASLANHIANATLASSAISTKIQAKARVELTGDYPADASIDTQAIPFAPLLAAYAPEEAADITGQTELHATLHGPLKNRSQLEAHVTIPVLNANYAKTVQIAATSPIHVDYKDGVVNVQRTSIRGTDTDLQLQGSIPINGLAPSSAQIAVMLQGTVNLQLIQLFDPDLRSSGELKFNVNSTGAANGSSFGGQVEVVNAALSSVDLPVGLQHGNGTITLTPNRLNINKFEGTVGGGTVTAQGGIALRPRLQFDLGLNGRGIRMLYPQAMRETANANVRLSGSPESAILSGSINLSDLSFTPAFDLSSFIAQFSGGVATPPTPGFSQNLQLNLSLRSSNDIDLVSRTLSVNGNANLQVRGTASNPVILGRVNLNNGDVILNGDRFVLNGGTIEFVNPSETQPVLNVSLKTTIQQYDIYLRFNGPSDQLRTEYNSDPALPSADIINLLAFGQTTEANSANASTPANQAAESLIASQVSSQITSRVAKIAGISQLSINPILNAGNSSSTADATVTIQQRVTGNLFVTFSTNVASTQNQTIQGQYQLNRRVALSATRDQNGGVAFDALIKKSW</sequence>
<evidence type="ECO:0000259" key="6">
    <source>
        <dbReference type="Pfam" id="PF04357"/>
    </source>
</evidence>
<gene>
    <name evidence="7" type="ORF">ACFPT7_08315</name>
</gene>